<dbReference type="InterPro" id="IPR000209">
    <property type="entry name" value="Peptidase_S8/S53_dom"/>
</dbReference>
<evidence type="ECO:0000256" key="7">
    <source>
        <dbReference type="SAM" id="SignalP"/>
    </source>
</evidence>
<dbReference type="PROSITE" id="PS51892">
    <property type="entry name" value="SUBTILASE"/>
    <property type="match status" value="1"/>
</dbReference>
<dbReference type="RefSeq" id="WP_220143400.1">
    <property type="nucleotide sequence ID" value="NZ_JAHXZI010000004.1"/>
</dbReference>
<evidence type="ECO:0000256" key="4">
    <source>
        <dbReference type="ARBA" id="ARBA00022825"/>
    </source>
</evidence>
<dbReference type="Gene3D" id="3.30.70.80">
    <property type="entry name" value="Peptidase S8 propeptide/proteinase inhibitor I9"/>
    <property type="match status" value="1"/>
</dbReference>
<dbReference type="InterPro" id="IPR037045">
    <property type="entry name" value="S8pro/Inhibitor_I9_sf"/>
</dbReference>
<dbReference type="InterPro" id="IPR023827">
    <property type="entry name" value="Peptidase_S8_Asp-AS"/>
</dbReference>
<feature type="active site" description="Charge relay system" evidence="5">
    <location>
        <position position="183"/>
    </location>
</feature>
<sequence length="389" mass="38888">MAIRRSGGRILAAGLFALATAVVATGTPAAAAPATGTIRLAGTADAIPGSYIVVLKSGAVESGLTKSYGGTVRRSFGKALNGYEAGLTEAQAKRLAANSKVAYVEQNQVVSLAATQNNAPWGLDRIDQRARPLSTTYTYPVTASNVTAYIIDTGILYTHSQFGGRATAGYDAVGSGAVDCNGHGTHVAGTVGGSTYGVAKAVRLVGVRVLNCSGSGTTAGVIAGVNWVTSNAVKPAVANMSLGGGASTSIDTAVRNSIAAGITYAVAAGNSNANACNYSPARVPTAITVGATTSTDARASYSNYGSCLDIFAPGSSIISSWYTSTTATNTISGTSMASPHVAGAAALVLSRNPSYTPAQVSSALTTNATPSVVTSPGTSSPNRLLFVVQ</sequence>
<organism evidence="10 11">
    <name type="scientific">Actinoplanes hulinensis</name>
    <dbReference type="NCBI Taxonomy" id="1144547"/>
    <lineage>
        <taxon>Bacteria</taxon>
        <taxon>Bacillati</taxon>
        <taxon>Actinomycetota</taxon>
        <taxon>Actinomycetes</taxon>
        <taxon>Micromonosporales</taxon>
        <taxon>Micromonosporaceae</taxon>
        <taxon>Actinoplanes</taxon>
    </lineage>
</organism>
<evidence type="ECO:0000256" key="3">
    <source>
        <dbReference type="ARBA" id="ARBA00022801"/>
    </source>
</evidence>
<keyword evidence="7" id="KW-0732">Signal</keyword>
<dbReference type="InterPro" id="IPR022398">
    <property type="entry name" value="Peptidase_S8_His-AS"/>
</dbReference>
<evidence type="ECO:0000256" key="5">
    <source>
        <dbReference type="PROSITE-ProRule" id="PRU01240"/>
    </source>
</evidence>
<comment type="caution">
    <text evidence="10">The sequence shown here is derived from an EMBL/GenBank/DDBJ whole genome shotgun (WGS) entry which is preliminary data.</text>
</comment>
<dbReference type="SUPFAM" id="SSF54897">
    <property type="entry name" value="Protease propeptides/inhibitors"/>
    <property type="match status" value="1"/>
</dbReference>
<evidence type="ECO:0000313" key="11">
    <source>
        <dbReference type="Proteomes" id="UP001519863"/>
    </source>
</evidence>
<keyword evidence="4 5" id="KW-0720">Serine protease</keyword>
<feature type="signal peptide" evidence="7">
    <location>
        <begin position="1"/>
        <end position="24"/>
    </location>
</feature>
<keyword evidence="2 5" id="KW-0645">Protease</keyword>
<name>A0ABS7AYP8_9ACTN</name>
<gene>
    <name evidence="10" type="ORF">KZ829_09025</name>
</gene>
<dbReference type="InterPro" id="IPR034193">
    <property type="entry name" value="PCSK9_ProteinaseK-like"/>
</dbReference>
<feature type="active site" description="Charge relay system" evidence="5">
    <location>
        <position position="152"/>
    </location>
</feature>
<dbReference type="InterPro" id="IPR015500">
    <property type="entry name" value="Peptidase_S8_subtilisin-rel"/>
</dbReference>
<comment type="similarity">
    <text evidence="1 5 6">Belongs to the peptidase S8 family.</text>
</comment>
<evidence type="ECO:0000256" key="1">
    <source>
        <dbReference type="ARBA" id="ARBA00011073"/>
    </source>
</evidence>
<dbReference type="InterPro" id="IPR023828">
    <property type="entry name" value="Peptidase_S8_Ser-AS"/>
</dbReference>
<dbReference type="PROSITE" id="PS00138">
    <property type="entry name" value="SUBTILASE_SER"/>
    <property type="match status" value="1"/>
</dbReference>
<dbReference type="Pfam" id="PF00082">
    <property type="entry name" value="Peptidase_S8"/>
    <property type="match status" value="1"/>
</dbReference>
<protein>
    <submittedName>
        <fullName evidence="10">S8 family peptidase</fullName>
    </submittedName>
</protein>
<evidence type="ECO:0000313" key="10">
    <source>
        <dbReference type="EMBL" id="MBW6433877.1"/>
    </source>
</evidence>
<dbReference type="CDD" id="cd04077">
    <property type="entry name" value="Peptidases_S8_PCSK9_ProteinaseK_like"/>
    <property type="match status" value="1"/>
</dbReference>
<proteinExistence type="inferred from homology"/>
<evidence type="ECO:0000259" key="8">
    <source>
        <dbReference type="Pfam" id="PF00082"/>
    </source>
</evidence>
<dbReference type="SUPFAM" id="SSF52743">
    <property type="entry name" value="Subtilisin-like"/>
    <property type="match status" value="1"/>
</dbReference>
<evidence type="ECO:0000259" key="9">
    <source>
        <dbReference type="Pfam" id="PF05922"/>
    </source>
</evidence>
<dbReference type="Pfam" id="PF05922">
    <property type="entry name" value="Inhibitor_I9"/>
    <property type="match status" value="1"/>
</dbReference>
<dbReference type="Proteomes" id="UP001519863">
    <property type="component" value="Unassembled WGS sequence"/>
</dbReference>
<dbReference type="InterPro" id="IPR010259">
    <property type="entry name" value="S8pro/Inhibitor_I9"/>
</dbReference>
<keyword evidence="3 5" id="KW-0378">Hydrolase</keyword>
<dbReference type="PROSITE" id="PS00136">
    <property type="entry name" value="SUBTILASE_ASP"/>
    <property type="match status" value="1"/>
</dbReference>
<evidence type="ECO:0000256" key="2">
    <source>
        <dbReference type="ARBA" id="ARBA00022670"/>
    </source>
</evidence>
<dbReference type="InterPro" id="IPR050131">
    <property type="entry name" value="Peptidase_S8_subtilisin-like"/>
</dbReference>
<dbReference type="PANTHER" id="PTHR43806">
    <property type="entry name" value="PEPTIDASE S8"/>
    <property type="match status" value="1"/>
</dbReference>
<dbReference type="PROSITE" id="PS00137">
    <property type="entry name" value="SUBTILASE_HIS"/>
    <property type="match status" value="1"/>
</dbReference>
<dbReference type="EMBL" id="JAHXZI010000004">
    <property type="protein sequence ID" value="MBW6433877.1"/>
    <property type="molecule type" value="Genomic_DNA"/>
</dbReference>
<dbReference type="PANTHER" id="PTHR43806:SF11">
    <property type="entry name" value="CEREVISIN-RELATED"/>
    <property type="match status" value="1"/>
</dbReference>
<dbReference type="Gene3D" id="3.40.50.200">
    <property type="entry name" value="Peptidase S8/S53 domain"/>
    <property type="match status" value="1"/>
</dbReference>
<feature type="chain" id="PRO_5045561889" evidence="7">
    <location>
        <begin position="25"/>
        <end position="389"/>
    </location>
</feature>
<reference evidence="10 11" key="1">
    <citation type="journal article" date="2013" name="Antonie Van Leeuwenhoek">
        <title>Actinoplanes hulinensis sp. nov., a novel actinomycete isolated from soybean root (Glycine max (L.) Merr).</title>
        <authorList>
            <person name="Shen Y."/>
            <person name="Liu C."/>
            <person name="Wang X."/>
            <person name="Zhao J."/>
            <person name="Jia F."/>
            <person name="Zhang Y."/>
            <person name="Wang L."/>
            <person name="Yang D."/>
            <person name="Xiang W."/>
        </authorList>
    </citation>
    <scope>NUCLEOTIDE SEQUENCE [LARGE SCALE GENOMIC DNA]</scope>
    <source>
        <strain evidence="10 11">NEAU-M9</strain>
    </source>
</reference>
<accession>A0ABS7AYP8</accession>
<dbReference type="InterPro" id="IPR036852">
    <property type="entry name" value="Peptidase_S8/S53_dom_sf"/>
</dbReference>
<dbReference type="PRINTS" id="PR00723">
    <property type="entry name" value="SUBTILISIN"/>
</dbReference>
<feature type="domain" description="Inhibitor I9" evidence="9">
    <location>
        <begin position="63"/>
        <end position="112"/>
    </location>
</feature>
<evidence type="ECO:0000256" key="6">
    <source>
        <dbReference type="RuleBase" id="RU003355"/>
    </source>
</evidence>
<feature type="active site" description="Charge relay system" evidence="5">
    <location>
        <position position="335"/>
    </location>
</feature>
<keyword evidence="11" id="KW-1185">Reference proteome</keyword>
<feature type="domain" description="Peptidase S8/S53" evidence="8">
    <location>
        <begin position="146"/>
        <end position="371"/>
    </location>
</feature>